<keyword evidence="9" id="KW-0444">Lipid biosynthesis</keyword>
<comment type="pathway">
    <text evidence="4">Lipid metabolism.</text>
</comment>
<evidence type="ECO:0000256" key="16">
    <source>
        <dbReference type="ARBA" id="ARBA00023209"/>
    </source>
</evidence>
<feature type="transmembrane region" description="Helical" evidence="19">
    <location>
        <begin position="73"/>
        <end position="91"/>
    </location>
</feature>
<evidence type="ECO:0000256" key="11">
    <source>
        <dbReference type="ARBA" id="ARBA00022692"/>
    </source>
</evidence>
<evidence type="ECO:0000256" key="8">
    <source>
        <dbReference type="ARBA" id="ARBA00022475"/>
    </source>
</evidence>
<feature type="transmembrane region" description="Helical" evidence="19">
    <location>
        <begin position="237"/>
        <end position="258"/>
    </location>
</feature>
<dbReference type="EC" id="2.7.7.41" evidence="6 18"/>
<dbReference type="InterPro" id="IPR000374">
    <property type="entry name" value="PC_trans"/>
</dbReference>
<proteinExistence type="inferred from homology"/>
<feature type="transmembrane region" description="Helical" evidence="19">
    <location>
        <begin position="129"/>
        <end position="148"/>
    </location>
</feature>
<dbReference type="eggNOG" id="COG4589">
    <property type="taxonomic scope" value="Bacteria"/>
</dbReference>
<organism evidence="20 21">
    <name type="scientific">Thermoanaerobacter kivui</name>
    <name type="common">Acetogenium kivui</name>
    <dbReference type="NCBI Taxonomy" id="2325"/>
    <lineage>
        <taxon>Bacteria</taxon>
        <taxon>Bacillati</taxon>
        <taxon>Bacillota</taxon>
        <taxon>Clostridia</taxon>
        <taxon>Thermoanaerobacterales</taxon>
        <taxon>Thermoanaerobacteraceae</taxon>
        <taxon>Thermoanaerobacter</taxon>
    </lineage>
</organism>
<evidence type="ECO:0000256" key="9">
    <source>
        <dbReference type="ARBA" id="ARBA00022516"/>
    </source>
</evidence>
<evidence type="ECO:0000256" key="5">
    <source>
        <dbReference type="ARBA" id="ARBA00010185"/>
    </source>
</evidence>
<evidence type="ECO:0000256" key="15">
    <source>
        <dbReference type="ARBA" id="ARBA00023136"/>
    </source>
</evidence>
<feature type="transmembrane region" description="Helical" evidence="19">
    <location>
        <begin position="169"/>
        <end position="188"/>
    </location>
</feature>
<dbReference type="RefSeq" id="WP_049685245.1">
    <property type="nucleotide sequence ID" value="NZ_CP009170.1"/>
</dbReference>
<dbReference type="Proteomes" id="UP000029669">
    <property type="component" value="Chromosome"/>
</dbReference>
<evidence type="ECO:0000256" key="7">
    <source>
        <dbReference type="ARBA" id="ARBA00019373"/>
    </source>
</evidence>
<evidence type="ECO:0000256" key="13">
    <source>
        <dbReference type="ARBA" id="ARBA00022989"/>
    </source>
</evidence>
<dbReference type="GO" id="GO:0016024">
    <property type="term" value="P:CDP-diacylglycerol biosynthetic process"/>
    <property type="evidence" value="ECO:0007669"/>
    <property type="project" value="UniProtKB-UniPathway"/>
</dbReference>
<dbReference type="HOGENOM" id="CLU_037294_2_1_9"/>
<evidence type="ECO:0000256" key="1">
    <source>
        <dbReference type="ARBA" id="ARBA00001698"/>
    </source>
</evidence>
<evidence type="ECO:0000256" key="3">
    <source>
        <dbReference type="ARBA" id="ARBA00005119"/>
    </source>
</evidence>
<feature type="transmembrane region" description="Helical" evidence="19">
    <location>
        <begin position="194"/>
        <end position="216"/>
    </location>
</feature>
<evidence type="ECO:0000256" key="19">
    <source>
        <dbReference type="SAM" id="Phobius"/>
    </source>
</evidence>
<feature type="transmembrane region" description="Helical" evidence="19">
    <location>
        <begin position="100"/>
        <end position="117"/>
    </location>
</feature>
<dbReference type="AlphaFoldDB" id="A0A097ARR1"/>
<evidence type="ECO:0000256" key="2">
    <source>
        <dbReference type="ARBA" id="ARBA00004651"/>
    </source>
</evidence>
<dbReference type="PROSITE" id="PS01315">
    <property type="entry name" value="CDS"/>
    <property type="match status" value="1"/>
</dbReference>
<reference evidence="21" key="1">
    <citation type="journal article" date="2015" name="Genome Announc.">
        <title>Whole-Genome Sequences of 80 Environmental and Clinical Isolates of Burkholderia pseudomallei.</title>
        <authorList>
            <person name="Johnson S.L."/>
            <person name="Baker A.L."/>
            <person name="Chain P.S."/>
            <person name="Currie B.J."/>
            <person name="Daligault H.E."/>
            <person name="Davenport K.W."/>
            <person name="Davis C.B."/>
            <person name="Inglis T.J."/>
            <person name="Kaestli M."/>
            <person name="Koren S."/>
            <person name="Mayo M."/>
            <person name="Merritt A.J."/>
            <person name="Price E.P."/>
            <person name="Sarovich D.S."/>
            <person name="Warner J."/>
            <person name="Rosovitz M.J."/>
        </authorList>
    </citation>
    <scope>NUCLEOTIDE SEQUENCE [LARGE SCALE GENOMIC DNA]</scope>
    <source>
        <strain evidence="21">DSM 2030</strain>
    </source>
</reference>
<dbReference type="UniPathway" id="UPA00557">
    <property type="reaction ID" value="UER00614"/>
</dbReference>
<comment type="pathway">
    <text evidence="3 18">Phospholipid metabolism; CDP-diacylglycerol biosynthesis; CDP-diacylglycerol from sn-glycerol 3-phosphate: step 3/3.</text>
</comment>
<comment type="subcellular location">
    <subcellularLocation>
        <location evidence="2">Cell membrane</location>
        <topology evidence="2">Multi-pass membrane protein</topology>
    </subcellularLocation>
</comment>
<dbReference type="STRING" id="2325.TKV_c13230"/>
<keyword evidence="14" id="KW-0443">Lipid metabolism</keyword>
<gene>
    <name evidence="20" type="primary">cdsA</name>
    <name evidence="20" type="ORF">TKV_c13230</name>
</gene>
<evidence type="ECO:0000256" key="4">
    <source>
        <dbReference type="ARBA" id="ARBA00005189"/>
    </source>
</evidence>
<keyword evidence="17" id="KW-1208">Phospholipid metabolism</keyword>
<evidence type="ECO:0000256" key="12">
    <source>
        <dbReference type="ARBA" id="ARBA00022695"/>
    </source>
</evidence>
<dbReference type="PANTHER" id="PTHR46382">
    <property type="entry name" value="PHOSPHATIDATE CYTIDYLYLTRANSFERASE"/>
    <property type="match status" value="1"/>
</dbReference>
<dbReference type="EMBL" id="CP009170">
    <property type="protein sequence ID" value="AIS52494.1"/>
    <property type="molecule type" value="Genomic_DNA"/>
</dbReference>
<dbReference type="Pfam" id="PF01148">
    <property type="entry name" value="CTP_transf_1"/>
    <property type="match status" value="1"/>
</dbReference>
<evidence type="ECO:0000256" key="18">
    <source>
        <dbReference type="RuleBase" id="RU003938"/>
    </source>
</evidence>
<keyword evidence="11 18" id="KW-0812">Transmembrane</keyword>
<keyword evidence="10 18" id="KW-0808">Transferase</keyword>
<evidence type="ECO:0000256" key="14">
    <source>
        <dbReference type="ARBA" id="ARBA00023098"/>
    </source>
</evidence>
<name>A0A097ARR1_THEKI</name>
<dbReference type="PANTHER" id="PTHR46382:SF1">
    <property type="entry name" value="PHOSPHATIDATE CYTIDYLYLTRANSFERASE"/>
    <property type="match status" value="1"/>
</dbReference>
<feature type="transmembrane region" description="Helical" evidence="19">
    <location>
        <begin position="6"/>
        <end position="37"/>
    </location>
</feature>
<evidence type="ECO:0000313" key="21">
    <source>
        <dbReference type="Proteomes" id="UP000029669"/>
    </source>
</evidence>
<dbReference type="GO" id="GO:0005886">
    <property type="term" value="C:plasma membrane"/>
    <property type="evidence" value="ECO:0007669"/>
    <property type="project" value="UniProtKB-SubCell"/>
</dbReference>
<accession>A0A097ARR1</accession>
<protein>
    <recommendedName>
        <fullName evidence="7 18">Phosphatidate cytidylyltransferase</fullName>
        <ecNumber evidence="6 18">2.7.7.41</ecNumber>
    </recommendedName>
</protein>
<keyword evidence="13 19" id="KW-1133">Transmembrane helix</keyword>
<dbReference type="KEGG" id="tki:TKV_c13230"/>
<evidence type="ECO:0000256" key="10">
    <source>
        <dbReference type="ARBA" id="ARBA00022679"/>
    </source>
</evidence>
<dbReference type="GO" id="GO:0004605">
    <property type="term" value="F:phosphatidate cytidylyltransferase activity"/>
    <property type="evidence" value="ECO:0007669"/>
    <property type="project" value="UniProtKB-EC"/>
</dbReference>
<keyword evidence="21" id="KW-1185">Reference proteome</keyword>
<dbReference type="OrthoDB" id="9799199at2"/>
<keyword evidence="16" id="KW-0594">Phospholipid biosynthesis</keyword>
<keyword evidence="12 18" id="KW-0548">Nucleotidyltransferase</keyword>
<feature type="transmembrane region" description="Helical" evidence="19">
    <location>
        <begin position="49"/>
        <end position="67"/>
    </location>
</feature>
<keyword evidence="15 19" id="KW-0472">Membrane</keyword>
<evidence type="ECO:0000313" key="20">
    <source>
        <dbReference type="EMBL" id="AIS52494.1"/>
    </source>
</evidence>
<comment type="catalytic activity">
    <reaction evidence="1 18">
        <text>a 1,2-diacyl-sn-glycero-3-phosphate + CTP + H(+) = a CDP-1,2-diacyl-sn-glycerol + diphosphate</text>
        <dbReference type="Rhea" id="RHEA:16229"/>
        <dbReference type="ChEBI" id="CHEBI:15378"/>
        <dbReference type="ChEBI" id="CHEBI:33019"/>
        <dbReference type="ChEBI" id="CHEBI:37563"/>
        <dbReference type="ChEBI" id="CHEBI:58332"/>
        <dbReference type="ChEBI" id="CHEBI:58608"/>
        <dbReference type="EC" id="2.7.7.41"/>
    </reaction>
</comment>
<evidence type="ECO:0000256" key="6">
    <source>
        <dbReference type="ARBA" id="ARBA00012487"/>
    </source>
</evidence>
<comment type="similarity">
    <text evidence="5 18">Belongs to the CDS family.</text>
</comment>
<sequence>MLKIRVISAIVGLPILFFVLIKGGAFLTAALIILSIIGLNEFYNATKQIGIRPVKIFGYLSVLVIYFLENKLWNFDILVIISMILLLLLLTNRKYTIKDYALTLMGIIYIPVFFLYIEKIREIPNGMYIVWFIFIVSWMTDTFAYFTGRFFGNHKLIPSISPKKTVEGAIGGIIGSIVGCVIFALLFPQSNVSLYLGVVIGLLGSLVAQIGDLVASAIKRNCYIKDFGKIIPGHGGILDRFDSILFVSPFIYFFFQYII</sequence>
<evidence type="ECO:0000256" key="17">
    <source>
        <dbReference type="ARBA" id="ARBA00023264"/>
    </source>
</evidence>
<keyword evidence="8" id="KW-1003">Cell membrane</keyword>